<dbReference type="InterPro" id="IPR013397">
    <property type="entry name" value="CRISPR-assoc_prot_Csy1"/>
</dbReference>
<sequence length="419" mass="48148">MLDPAITHFFEERKEAWLKKNLKASMDEAQIREAQQQCEAAFSLSTWLPSAAKRAGQISMATHPCTFSHPSARKNKNGYVSSVIAKAKRASDGFLRSGNVVVDTDALGNAAALDVYKFLTLEMTDGQQLLTHIQNDSEIATQLLMLKEVTYSELKAGFIAMAESDNENITSSKIKQVYFPVGDDYHQLSILTNSGMLYQLRKRIDQIRFGEEVKSLRDLKKKNEYSEQGFVEVYGLTTIGYGGTKPQNISVLNNQNGGKAHLLSSLPPQIEKRNIHFPRSDFFTESFRPYEYKDVFQALQRILKIDYKNNKQLRNSRDIRIHEIMDRIIAKMWAIRSVSAMQYNRESSQLSRVQKIWLHHEFTEERENTDDWLDALIEEISSWFASTYKTVMGKQAVTLGEEERLHILKMFTEHKEALR</sequence>
<dbReference type="Proteomes" id="UP001202134">
    <property type="component" value="Unassembled WGS sequence"/>
</dbReference>
<keyword evidence="2" id="KW-1185">Reference proteome</keyword>
<organism evidence="1 2">
    <name type="scientific">Shewanella electrodiphila</name>
    <dbReference type="NCBI Taxonomy" id="934143"/>
    <lineage>
        <taxon>Bacteria</taxon>
        <taxon>Pseudomonadati</taxon>
        <taxon>Pseudomonadota</taxon>
        <taxon>Gammaproteobacteria</taxon>
        <taxon>Alteromonadales</taxon>
        <taxon>Shewanellaceae</taxon>
        <taxon>Shewanella</taxon>
    </lineage>
</organism>
<dbReference type="EMBL" id="JAKIKU010000015">
    <property type="protein sequence ID" value="MCL1047540.1"/>
    <property type="molecule type" value="Genomic_DNA"/>
</dbReference>
<name>A0ABT0KVX7_9GAMM</name>
<accession>A0ABT0KVX7</accession>
<gene>
    <name evidence="1" type="primary">csy1</name>
    <name evidence="1" type="ORF">L2737_19750</name>
</gene>
<dbReference type="Pfam" id="PF09611">
    <property type="entry name" value="Cas_Csy1"/>
    <property type="match status" value="1"/>
</dbReference>
<proteinExistence type="predicted"/>
<dbReference type="NCBIfam" id="TIGR02564">
    <property type="entry name" value="cas_Csy1"/>
    <property type="match status" value="1"/>
</dbReference>
<evidence type="ECO:0000313" key="2">
    <source>
        <dbReference type="Proteomes" id="UP001202134"/>
    </source>
</evidence>
<dbReference type="RefSeq" id="WP_248956868.1">
    <property type="nucleotide sequence ID" value="NZ_JAKIKU010000015.1"/>
</dbReference>
<reference evidence="1 2" key="1">
    <citation type="submission" date="2022-01" db="EMBL/GenBank/DDBJ databases">
        <title>Whole genome-based taxonomy of the Shewanellaceae.</title>
        <authorList>
            <person name="Martin-Rodriguez A.J."/>
        </authorList>
    </citation>
    <scope>NUCLEOTIDE SEQUENCE [LARGE SCALE GENOMIC DNA]</scope>
    <source>
        <strain evidence="1 2">DSM 24955</strain>
    </source>
</reference>
<evidence type="ECO:0000313" key="1">
    <source>
        <dbReference type="EMBL" id="MCL1047540.1"/>
    </source>
</evidence>
<comment type="caution">
    <text evidence="1">The sequence shown here is derived from an EMBL/GenBank/DDBJ whole genome shotgun (WGS) entry which is preliminary data.</text>
</comment>
<protein>
    <submittedName>
        <fullName evidence="1">Type I-F CRISPR-associated protein Csy1</fullName>
    </submittedName>
</protein>